<proteinExistence type="predicted"/>
<protein>
    <submittedName>
        <fullName evidence="1">P-loop containing nucleoside triphosphate hydrolase protein</fullName>
    </submittedName>
</protein>
<dbReference type="Proteomes" id="UP001175228">
    <property type="component" value="Unassembled WGS sequence"/>
</dbReference>
<dbReference type="PANTHER" id="PTHR35205">
    <property type="entry name" value="NB-ARC AND TPR DOMAIN PROTEIN"/>
    <property type="match status" value="1"/>
</dbReference>
<dbReference type="InterPro" id="IPR027417">
    <property type="entry name" value="P-loop_NTPase"/>
</dbReference>
<comment type="caution">
    <text evidence="1">The sequence shown here is derived from an EMBL/GenBank/DDBJ whole genome shotgun (WGS) entry which is preliminary data.</text>
</comment>
<dbReference type="Gene3D" id="3.40.50.300">
    <property type="entry name" value="P-loop containing nucleotide triphosphate hydrolases"/>
    <property type="match status" value="1"/>
</dbReference>
<sequence>MQHVVTIVAKGGTGKTQVALRFVSENLYSRFTHIWFFDATSDATLVAGFKKLGKATGVGELVNDVQDFLGRMHKDWLVIFDNADDPNIDLSKYIPQCNHGNVIITSRLTEVHQMASPGFHLDFSDLEQSEAVDLLLKHAHENSDNDNQQLASDIVDALGYQALAVATAGAYIASTATCTLSNYLSLFKQRCSKFLNYKMKSLDGYQKTVFSAFQLSFDELSPSTKLFMQICAFFHHTAIPIELFYRASAFTGDDLSPEENEKTPVIKELNHFISLYLHDKSWDDTIDELSHLSLTMYDPGAKTLSFHPILHRCIQETLIDKKVVWHIAQLLLACATPFGSTEADYKF</sequence>
<organism evidence="1 2">
    <name type="scientific">Armillaria luteobubalina</name>
    <dbReference type="NCBI Taxonomy" id="153913"/>
    <lineage>
        <taxon>Eukaryota</taxon>
        <taxon>Fungi</taxon>
        <taxon>Dikarya</taxon>
        <taxon>Basidiomycota</taxon>
        <taxon>Agaricomycotina</taxon>
        <taxon>Agaricomycetes</taxon>
        <taxon>Agaricomycetidae</taxon>
        <taxon>Agaricales</taxon>
        <taxon>Marasmiineae</taxon>
        <taxon>Physalacriaceae</taxon>
        <taxon>Armillaria</taxon>
    </lineage>
</organism>
<name>A0AA39PDB4_9AGAR</name>
<gene>
    <name evidence="1" type="ORF">EDD18DRAFT_1084996</name>
</gene>
<accession>A0AA39PDB4</accession>
<dbReference type="GO" id="GO:0043531">
    <property type="term" value="F:ADP binding"/>
    <property type="evidence" value="ECO:0007669"/>
    <property type="project" value="InterPro"/>
</dbReference>
<dbReference type="SUPFAM" id="SSF52540">
    <property type="entry name" value="P-loop containing nucleoside triphosphate hydrolases"/>
    <property type="match status" value="1"/>
</dbReference>
<dbReference type="EMBL" id="JAUEPU010000069">
    <property type="protein sequence ID" value="KAK0481989.1"/>
    <property type="molecule type" value="Genomic_DNA"/>
</dbReference>
<dbReference type="GO" id="GO:0016787">
    <property type="term" value="F:hydrolase activity"/>
    <property type="evidence" value="ECO:0007669"/>
    <property type="project" value="UniProtKB-KW"/>
</dbReference>
<dbReference type="AlphaFoldDB" id="A0AA39PDB4"/>
<keyword evidence="2" id="KW-1185">Reference proteome</keyword>
<evidence type="ECO:0000313" key="2">
    <source>
        <dbReference type="Proteomes" id="UP001175228"/>
    </source>
</evidence>
<dbReference type="PANTHER" id="PTHR35205:SF1">
    <property type="entry name" value="ZU5 DOMAIN-CONTAINING PROTEIN"/>
    <property type="match status" value="1"/>
</dbReference>
<keyword evidence="1" id="KW-0378">Hydrolase</keyword>
<reference evidence="1" key="1">
    <citation type="submission" date="2023-06" db="EMBL/GenBank/DDBJ databases">
        <authorList>
            <consortium name="Lawrence Berkeley National Laboratory"/>
            <person name="Ahrendt S."/>
            <person name="Sahu N."/>
            <person name="Indic B."/>
            <person name="Wong-Bajracharya J."/>
            <person name="Merenyi Z."/>
            <person name="Ke H.-M."/>
            <person name="Monk M."/>
            <person name="Kocsube S."/>
            <person name="Drula E."/>
            <person name="Lipzen A."/>
            <person name="Balint B."/>
            <person name="Henrissat B."/>
            <person name="Andreopoulos B."/>
            <person name="Martin F.M."/>
            <person name="Harder C.B."/>
            <person name="Rigling D."/>
            <person name="Ford K.L."/>
            <person name="Foster G.D."/>
            <person name="Pangilinan J."/>
            <person name="Papanicolaou A."/>
            <person name="Barry K."/>
            <person name="LaButti K."/>
            <person name="Viragh M."/>
            <person name="Koriabine M."/>
            <person name="Yan M."/>
            <person name="Riley R."/>
            <person name="Champramary S."/>
            <person name="Plett K.L."/>
            <person name="Tsai I.J."/>
            <person name="Slot J."/>
            <person name="Sipos G."/>
            <person name="Plett J."/>
            <person name="Nagy L.G."/>
            <person name="Grigoriev I.V."/>
        </authorList>
    </citation>
    <scope>NUCLEOTIDE SEQUENCE</scope>
    <source>
        <strain evidence="1">HWK02</strain>
    </source>
</reference>
<evidence type="ECO:0000313" key="1">
    <source>
        <dbReference type="EMBL" id="KAK0481989.1"/>
    </source>
</evidence>